<keyword evidence="2" id="KW-0732">Signal</keyword>
<feature type="chain" id="PRO_5001650476" description="AB hydrolase-1 domain-containing protein" evidence="2">
    <location>
        <begin position="19"/>
        <end position="638"/>
    </location>
</feature>
<reference evidence="4 5" key="1">
    <citation type="journal article" date="2015" name="Appl. Microbiol. Biotechnol.">
        <title>The consequence of an additional NADH dehydrogenase paralog on the growth of Gluconobacter oxydans DSM3504.</title>
        <authorList>
            <person name="Kostner D."/>
            <person name="Luchterhand B."/>
            <person name="Junker A."/>
            <person name="Volland S."/>
            <person name="Daniel R."/>
            <person name="Buchs J."/>
            <person name="Liebl W."/>
            <person name="Ehrenreich A."/>
        </authorList>
    </citation>
    <scope>NUCLEOTIDE SEQUENCE [LARGE SCALE GENOMIC DNA]</scope>
    <source>
        <strain evidence="4">DSM 3504</strain>
    </source>
</reference>
<dbReference type="Gene3D" id="3.40.50.1820">
    <property type="entry name" value="alpha/beta hydrolase"/>
    <property type="match status" value="1"/>
</dbReference>
<gene>
    <name evidence="4" type="ORF">GLS_c23360</name>
</gene>
<dbReference type="RefSeq" id="WP_052327582.1">
    <property type="nucleotide sequence ID" value="NZ_CP004373.1"/>
</dbReference>
<proteinExistence type="predicted"/>
<sequence length="638" mass="70293">MKKALFSLVALLCLEGCASPISVRQLSLTSAYQDRNQSALAGDRLTNLTRTVLQRENLLPLWNAHPAQALLALQDRTRKHFYTSTLDDQLFALAELNYLQGRRHQDRAAYMAAALYAYAYINPDAPADERPSPYDPHLRQACDLYMFGLTEALGTPVNLVSQEWRLSSGPVTLYVDPGQLRWHGHDVTDIRPVSRLAVSGIENTYRQKGLGEPVGALPRLTAQENKSFQIANSLRVPMNLMLIMSAPRQQILSDHISASLRLTPIDQTIAGQTAPLQFDQTTARAESLNDAMDWSVEYRGFLDGRLFNKGDHPQLLTIEPHQYGHRPVVLVHGTASSAARWASMVNDLMEDTTIRNHYEFWFFSYATGNPIPYSALQLRQALEKAVAQLGGAKTDPALGKMTLIGHSQGGLLAKMLVVNTGDRLWNGMVSVPLDRLKLRPRDETLLRDALFPTPLPEARSVVFISTPQHGSYVAGLSVAQLVGRLVTFPVSVQETVRAVFASSPEIRKLNMRPWRVGSVYGMSPRSSFIRSLAAIPVAPDVESHSIIPVLGDGPLKTADDGVVMYESAHISDVQSELVVRHSGHSTQSNPVTTAEVRRILIRQLEEDGTVPPETDKGGKGTVTSLGGTYTPLEQAYAQ</sequence>
<name>A0A067Z549_GLUOY</name>
<dbReference type="SUPFAM" id="SSF53474">
    <property type="entry name" value="alpha/beta-Hydrolases"/>
    <property type="match status" value="1"/>
</dbReference>
<dbReference type="InterPro" id="IPR000073">
    <property type="entry name" value="AB_hydrolase_1"/>
</dbReference>
<evidence type="ECO:0000256" key="1">
    <source>
        <dbReference type="SAM" id="MobiDB-lite"/>
    </source>
</evidence>
<evidence type="ECO:0000259" key="3">
    <source>
        <dbReference type="Pfam" id="PF12697"/>
    </source>
</evidence>
<protein>
    <recommendedName>
        <fullName evidence="3">AB hydrolase-1 domain-containing protein</fullName>
    </recommendedName>
</protein>
<dbReference type="Proteomes" id="UP000031656">
    <property type="component" value="Chromosome"/>
</dbReference>
<evidence type="ECO:0000256" key="2">
    <source>
        <dbReference type="SAM" id="SignalP"/>
    </source>
</evidence>
<dbReference type="InterPro" id="IPR029058">
    <property type="entry name" value="AB_hydrolase_fold"/>
</dbReference>
<feature type="domain" description="AB hydrolase-1" evidence="3">
    <location>
        <begin position="328"/>
        <end position="595"/>
    </location>
</feature>
<dbReference type="Pfam" id="PF12697">
    <property type="entry name" value="Abhydrolase_6"/>
    <property type="match status" value="1"/>
</dbReference>
<organism evidence="4 5">
    <name type="scientific">Gluconobacter oxydans DSM 3504</name>
    <dbReference type="NCBI Taxonomy" id="1288313"/>
    <lineage>
        <taxon>Bacteria</taxon>
        <taxon>Pseudomonadati</taxon>
        <taxon>Pseudomonadota</taxon>
        <taxon>Alphaproteobacteria</taxon>
        <taxon>Acetobacterales</taxon>
        <taxon>Acetobacteraceae</taxon>
        <taxon>Gluconobacter</taxon>
    </lineage>
</organism>
<dbReference type="KEGG" id="goy:GLS_c23360"/>
<feature type="signal peptide" evidence="2">
    <location>
        <begin position="1"/>
        <end position="18"/>
    </location>
</feature>
<evidence type="ECO:0000313" key="4">
    <source>
        <dbReference type="EMBL" id="AHK72206.1"/>
    </source>
</evidence>
<dbReference type="HOGENOM" id="CLU_016928_0_0_5"/>
<accession>A0A067Z549</accession>
<dbReference type="GeneID" id="56906560"/>
<evidence type="ECO:0000313" key="5">
    <source>
        <dbReference type="Proteomes" id="UP000031656"/>
    </source>
</evidence>
<dbReference type="EMBL" id="CP004373">
    <property type="protein sequence ID" value="AHK72206.1"/>
    <property type="molecule type" value="Genomic_DNA"/>
</dbReference>
<dbReference type="AlphaFoldDB" id="A0A067Z549"/>
<feature type="region of interest" description="Disordered" evidence="1">
    <location>
        <begin position="605"/>
        <end position="638"/>
    </location>
</feature>